<evidence type="ECO:0000313" key="7">
    <source>
        <dbReference type="Proteomes" id="UP000759131"/>
    </source>
</evidence>
<evidence type="ECO:0000256" key="3">
    <source>
        <dbReference type="ARBA" id="ARBA00022801"/>
    </source>
</evidence>
<protein>
    <recommendedName>
        <fullName evidence="5">Carboxylesterase type B domain-containing protein</fullName>
    </recommendedName>
</protein>
<evidence type="ECO:0000256" key="1">
    <source>
        <dbReference type="ARBA" id="ARBA00005964"/>
    </source>
</evidence>
<dbReference type="Gene3D" id="3.40.50.1820">
    <property type="entry name" value="alpha/beta hydrolase"/>
    <property type="match status" value="2"/>
</dbReference>
<dbReference type="GO" id="GO:0005886">
    <property type="term" value="C:plasma membrane"/>
    <property type="evidence" value="ECO:0007669"/>
    <property type="project" value="TreeGrafter"/>
</dbReference>
<dbReference type="EMBL" id="CAJPIZ010004503">
    <property type="protein sequence ID" value="CAG2107603.1"/>
    <property type="molecule type" value="Genomic_DNA"/>
</dbReference>
<dbReference type="Pfam" id="PF00135">
    <property type="entry name" value="COesterase"/>
    <property type="match status" value="2"/>
</dbReference>
<dbReference type="InterPro" id="IPR029058">
    <property type="entry name" value="AB_hydrolase_fold"/>
</dbReference>
<feature type="domain" description="Carboxylesterase type B" evidence="5">
    <location>
        <begin position="1"/>
        <end position="112"/>
    </location>
</feature>
<gene>
    <name evidence="6" type="ORF">OSB1V03_LOCUS7603</name>
</gene>
<dbReference type="OrthoDB" id="408631at2759"/>
<dbReference type="Proteomes" id="UP000759131">
    <property type="component" value="Unassembled WGS sequence"/>
</dbReference>
<dbReference type="InterPro" id="IPR002018">
    <property type="entry name" value="CarbesteraseB"/>
</dbReference>
<dbReference type="GO" id="GO:0006581">
    <property type="term" value="P:acetylcholine catabolic process"/>
    <property type="evidence" value="ECO:0007669"/>
    <property type="project" value="TreeGrafter"/>
</dbReference>
<feature type="domain" description="Carboxylesterase type B" evidence="5">
    <location>
        <begin position="117"/>
        <end position="179"/>
    </location>
</feature>
<dbReference type="PANTHER" id="PTHR43918:SF4">
    <property type="entry name" value="CARBOXYLIC ESTER HYDROLASE"/>
    <property type="match status" value="1"/>
</dbReference>
<sequence>DQITIFGESAGSWSVSAHILSPLSKGIFKRAIMESGAHMYNKDRDVVNKTEALSQAKAIAKGLKCNETEDWIQCLRRADAKDILKCETQFPINPLFETEFLPITAQQAFDEKKFNTRCDVKTMGICHMMDLPFVFGLPLLDPHHYTPEDILFSNVVMKLWTNFATNGHTDSNWPQLLNDDPMGTPKVHGLDPTNLTLLLKDPFHQTCDGVWAHYFL</sequence>
<evidence type="ECO:0000313" key="6">
    <source>
        <dbReference type="EMBL" id="CAD7627173.1"/>
    </source>
</evidence>
<proteinExistence type="inferred from homology"/>
<accession>A0A7R9KSE6</accession>
<feature type="non-terminal residue" evidence="6">
    <location>
        <position position="1"/>
    </location>
</feature>
<dbReference type="GO" id="GO:0003990">
    <property type="term" value="F:acetylcholinesterase activity"/>
    <property type="evidence" value="ECO:0007669"/>
    <property type="project" value="TreeGrafter"/>
</dbReference>
<dbReference type="PANTHER" id="PTHR43918">
    <property type="entry name" value="ACETYLCHOLINESTERASE"/>
    <property type="match status" value="1"/>
</dbReference>
<dbReference type="GO" id="GO:0019695">
    <property type="term" value="P:choline metabolic process"/>
    <property type="evidence" value="ECO:0007669"/>
    <property type="project" value="TreeGrafter"/>
</dbReference>
<dbReference type="SUPFAM" id="SSF53474">
    <property type="entry name" value="alpha/beta-Hydrolases"/>
    <property type="match status" value="1"/>
</dbReference>
<dbReference type="GO" id="GO:0005615">
    <property type="term" value="C:extracellular space"/>
    <property type="evidence" value="ECO:0007669"/>
    <property type="project" value="TreeGrafter"/>
</dbReference>
<organism evidence="6">
    <name type="scientific">Medioppia subpectinata</name>
    <dbReference type="NCBI Taxonomy" id="1979941"/>
    <lineage>
        <taxon>Eukaryota</taxon>
        <taxon>Metazoa</taxon>
        <taxon>Ecdysozoa</taxon>
        <taxon>Arthropoda</taxon>
        <taxon>Chelicerata</taxon>
        <taxon>Arachnida</taxon>
        <taxon>Acari</taxon>
        <taxon>Acariformes</taxon>
        <taxon>Sarcoptiformes</taxon>
        <taxon>Oribatida</taxon>
        <taxon>Brachypylina</taxon>
        <taxon>Oppioidea</taxon>
        <taxon>Oppiidae</taxon>
        <taxon>Medioppia</taxon>
    </lineage>
</organism>
<reference evidence="6" key="1">
    <citation type="submission" date="2020-11" db="EMBL/GenBank/DDBJ databases">
        <authorList>
            <person name="Tran Van P."/>
        </authorList>
    </citation>
    <scope>NUCLEOTIDE SEQUENCE</scope>
</reference>
<keyword evidence="3" id="KW-0378">Hydrolase</keyword>
<evidence type="ECO:0000259" key="5">
    <source>
        <dbReference type="Pfam" id="PF00135"/>
    </source>
</evidence>
<dbReference type="EMBL" id="OC859078">
    <property type="protein sequence ID" value="CAD7627173.1"/>
    <property type="molecule type" value="Genomic_DNA"/>
</dbReference>
<dbReference type="InterPro" id="IPR050654">
    <property type="entry name" value="AChE-related_enzymes"/>
</dbReference>
<evidence type="ECO:0000256" key="2">
    <source>
        <dbReference type="ARBA" id="ARBA00022487"/>
    </source>
</evidence>
<name>A0A7R9KSE6_9ACAR</name>
<keyword evidence="2" id="KW-0719">Serine esterase</keyword>
<keyword evidence="4" id="KW-0325">Glycoprotein</keyword>
<keyword evidence="7" id="KW-1185">Reference proteome</keyword>
<comment type="similarity">
    <text evidence="1">Belongs to the type-B carboxylesterase/lipase family.</text>
</comment>
<dbReference type="AlphaFoldDB" id="A0A7R9KSE6"/>
<evidence type="ECO:0000256" key="4">
    <source>
        <dbReference type="ARBA" id="ARBA00023180"/>
    </source>
</evidence>